<evidence type="ECO:0000256" key="1">
    <source>
        <dbReference type="SAM" id="MobiDB-lite"/>
    </source>
</evidence>
<protein>
    <submittedName>
        <fullName evidence="3">Uncharacterized protein</fullName>
    </submittedName>
</protein>
<gene>
    <name evidence="3" type="ORF">JM93_01009</name>
</gene>
<sequence>MTKDSTNGSTAKTTVSRRADAGPLIIAIVIGLCVALSLTIAAAWASDPERFSIDRPSAPASVLSIPPENSEIVSGKLQDRHPAFEDIQTP</sequence>
<keyword evidence="2" id="KW-0472">Membrane</keyword>
<evidence type="ECO:0000313" key="4">
    <source>
        <dbReference type="Proteomes" id="UP000320593"/>
    </source>
</evidence>
<feature type="region of interest" description="Disordered" evidence="1">
    <location>
        <begin position="71"/>
        <end position="90"/>
    </location>
</feature>
<dbReference type="RefSeq" id="WP_145341083.1">
    <property type="nucleotide sequence ID" value="NZ_SMLY01000086.1"/>
</dbReference>
<reference evidence="3 4" key="1">
    <citation type="submission" date="2019-07" db="EMBL/GenBank/DDBJ databases">
        <title>Genomic Encyclopedia of Archaeal and Bacterial Type Strains, Phase II (KMG-II): from individual species to whole genera.</title>
        <authorList>
            <person name="Goeker M."/>
        </authorList>
    </citation>
    <scope>NUCLEOTIDE SEQUENCE [LARGE SCALE GENOMIC DNA]</scope>
    <source>
        <strain evidence="3 4">ATCC BAA-252</strain>
    </source>
</reference>
<keyword evidence="2" id="KW-1133">Transmembrane helix</keyword>
<proteinExistence type="predicted"/>
<dbReference type="Proteomes" id="UP000320593">
    <property type="component" value="Unassembled WGS sequence"/>
</dbReference>
<name>A0A562T9R8_9HYPH</name>
<dbReference type="EMBL" id="VLLF01000002">
    <property type="protein sequence ID" value="TWI90033.1"/>
    <property type="molecule type" value="Genomic_DNA"/>
</dbReference>
<keyword evidence="4" id="KW-1185">Reference proteome</keyword>
<feature type="transmembrane region" description="Helical" evidence="2">
    <location>
        <begin position="24"/>
        <end position="45"/>
    </location>
</feature>
<keyword evidence="2" id="KW-0812">Transmembrane</keyword>
<organism evidence="3 4">
    <name type="scientific">Roseibium hamelinense</name>
    <dbReference type="NCBI Taxonomy" id="150831"/>
    <lineage>
        <taxon>Bacteria</taxon>
        <taxon>Pseudomonadati</taxon>
        <taxon>Pseudomonadota</taxon>
        <taxon>Alphaproteobacteria</taxon>
        <taxon>Hyphomicrobiales</taxon>
        <taxon>Stappiaceae</taxon>
        <taxon>Roseibium</taxon>
    </lineage>
</organism>
<evidence type="ECO:0000256" key="2">
    <source>
        <dbReference type="SAM" id="Phobius"/>
    </source>
</evidence>
<dbReference type="AlphaFoldDB" id="A0A562T9R8"/>
<evidence type="ECO:0000313" key="3">
    <source>
        <dbReference type="EMBL" id="TWI90033.1"/>
    </source>
</evidence>
<comment type="caution">
    <text evidence="3">The sequence shown here is derived from an EMBL/GenBank/DDBJ whole genome shotgun (WGS) entry which is preliminary data.</text>
</comment>
<dbReference type="OrthoDB" id="9972905at2"/>
<accession>A0A562T9R8</accession>